<proteinExistence type="predicted"/>
<organism evidence="1 2">
    <name type="scientific">Streptomyces cylindrosporus</name>
    <dbReference type="NCBI Taxonomy" id="2927583"/>
    <lineage>
        <taxon>Bacteria</taxon>
        <taxon>Bacillati</taxon>
        <taxon>Actinomycetota</taxon>
        <taxon>Actinomycetes</taxon>
        <taxon>Kitasatosporales</taxon>
        <taxon>Streptomycetaceae</taxon>
        <taxon>Streptomyces</taxon>
    </lineage>
</organism>
<evidence type="ECO:0008006" key="3">
    <source>
        <dbReference type="Google" id="ProtNLM"/>
    </source>
</evidence>
<protein>
    <recommendedName>
        <fullName evidence="3">Terminase small subunit</fullName>
    </recommendedName>
</protein>
<accession>A0ABS9YKT5</accession>
<keyword evidence="2" id="KW-1185">Reference proteome</keyword>
<evidence type="ECO:0000313" key="2">
    <source>
        <dbReference type="Proteomes" id="UP001165269"/>
    </source>
</evidence>
<gene>
    <name evidence="1" type="ORF">MQP27_41245</name>
</gene>
<dbReference type="Proteomes" id="UP001165269">
    <property type="component" value="Unassembled WGS sequence"/>
</dbReference>
<comment type="caution">
    <text evidence="1">The sequence shown here is derived from an EMBL/GenBank/DDBJ whole genome shotgun (WGS) entry which is preliminary data.</text>
</comment>
<name>A0ABS9YKT5_9ACTN</name>
<sequence length="127" mass="13582">MSEAIEEPVGLGERGRRMWGESLAIWSLTPAHLVLLEEACRIADRLDLLNAMLLRPAGDVNPDVAQFADISGLLAESRQQSSALKLLLAEIRQGQKASGPAKADPAGGVGVADLTARIAQRRREAES</sequence>
<reference evidence="1" key="1">
    <citation type="submission" date="2022-03" db="EMBL/GenBank/DDBJ databases">
        <title>Streptomyces 7R015 and 7R016 isolated from Barleria lupulina in Thailand.</title>
        <authorList>
            <person name="Kanchanasin P."/>
            <person name="Phongsopitanun W."/>
            <person name="Tanasupawat S."/>
        </authorList>
    </citation>
    <scope>NUCLEOTIDE SEQUENCE</scope>
    <source>
        <strain evidence="1">7R015</strain>
    </source>
</reference>
<evidence type="ECO:0000313" key="1">
    <source>
        <dbReference type="EMBL" id="MCI3277514.1"/>
    </source>
</evidence>
<dbReference type="EMBL" id="JALDAY010000015">
    <property type="protein sequence ID" value="MCI3277514.1"/>
    <property type="molecule type" value="Genomic_DNA"/>
</dbReference>
<dbReference type="RefSeq" id="WP_242775306.1">
    <property type="nucleotide sequence ID" value="NZ_JALDAY010000015.1"/>
</dbReference>